<evidence type="ECO:0000256" key="1">
    <source>
        <dbReference type="ARBA" id="ARBA00008348"/>
    </source>
</evidence>
<comment type="catalytic activity">
    <reaction evidence="4">
        <text>uridine(516) in 16S rRNA = pseudouridine(516) in 16S rRNA</text>
        <dbReference type="Rhea" id="RHEA:38867"/>
        <dbReference type="Rhea" id="RHEA-COMP:10089"/>
        <dbReference type="Rhea" id="RHEA-COMP:10090"/>
        <dbReference type="ChEBI" id="CHEBI:65314"/>
        <dbReference type="ChEBI" id="CHEBI:65315"/>
        <dbReference type="EC" id="5.4.99.19"/>
    </reaction>
</comment>
<dbReference type="AlphaFoldDB" id="A0A974XIU6"/>
<evidence type="ECO:0000313" key="10">
    <source>
        <dbReference type="Proteomes" id="UP000663281"/>
    </source>
</evidence>
<evidence type="ECO:0000256" key="2">
    <source>
        <dbReference type="ARBA" id="ARBA00022884"/>
    </source>
</evidence>
<dbReference type="NCBIfam" id="NF008097">
    <property type="entry name" value="PRK10839.1"/>
    <property type="match status" value="1"/>
</dbReference>
<evidence type="ECO:0000256" key="7">
    <source>
        <dbReference type="RuleBase" id="RU003887"/>
    </source>
</evidence>
<dbReference type="InterPro" id="IPR042092">
    <property type="entry name" value="PsdUridine_s_RsuA/RluB/E/F_cat"/>
</dbReference>
<dbReference type="EMBL" id="CP071504">
    <property type="protein sequence ID" value="QSX29212.1"/>
    <property type="molecule type" value="Genomic_DNA"/>
</dbReference>
<dbReference type="InterPro" id="IPR036986">
    <property type="entry name" value="S4_RNA-bd_sf"/>
</dbReference>
<accession>A0A974XIU6</accession>
<dbReference type="PROSITE" id="PS50889">
    <property type="entry name" value="S4"/>
    <property type="match status" value="1"/>
</dbReference>
<dbReference type="RefSeq" id="WP_207324423.1">
    <property type="nucleotide sequence ID" value="NZ_CP071504.1"/>
</dbReference>
<dbReference type="Proteomes" id="UP000663281">
    <property type="component" value="Chromosome"/>
</dbReference>
<evidence type="ECO:0000313" key="9">
    <source>
        <dbReference type="EMBL" id="QSX29212.1"/>
    </source>
</evidence>
<dbReference type="NCBIfam" id="TIGR00093">
    <property type="entry name" value="pseudouridine synthase"/>
    <property type="match status" value="1"/>
</dbReference>
<dbReference type="Gene3D" id="3.30.70.580">
    <property type="entry name" value="Pseudouridine synthase I, catalytic domain, N-terminal subdomain"/>
    <property type="match status" value="1"/>
</dbReference>
<dbReference type="InterPro" id="IPR020103">
    <property type="entry name" value="PsdUridine_synth_cat_dom_sf"/>
</dbReference>
<dbReference type="KEGG" id="scyp:JYB88_13420"/>
<dbReference type="GO" id="GO:0160136">
    <property type="term" value="F:16S rRNA pseudouridine(516) synthase activity"/>
    <property type="evidence" value="ECO:0007669"/>
    <property type="project" value="UniProtKB-EC"/>
</dbReference>
<gene>
    <name evidence="9" type="primary">rsuA</name>
    <name evidence="9" type="ORF">JYB88_13420</name>
</gene>
<dbReference type="SUPFAM" id="SSF55174">
    <property type="entry name" value="Alpha-L RNA-binding motif"/>
    <property type="match status" value="1"/>
</dbReference>
<evidence type="ECO:0000256" key="3">
    <source>
        <dbReference type="ARBA" id="ARBA00023235"/>
    </source>
</evidence>
<feature type="domain" description="RNA-binding S4" evidence="8">
    <location>
        <begin position="13"/>
        <end position="75"/>
    </location>
</feature>
<keyword evidence="2 6" id="KW-0694">RNA-binding</keyword>
<proteinExistence type="inferred from homology"/>
<dbReference type="SMART" id="SM00363">
    <property type="entry name" value="S4"/>
    <property type="match status" value="1"/>
</dbReference>
<keyword evidence="10" id="KW-1185">Reference proteome</keyword>
<dbReference type="Pfam" id="PF01479">
    <property type="entry name" value="S4"/>
    <property type="match status" value="1"/>
</dbReference>
<dbReference type="GO" id="GO:0000455">
    <property type="term" value="P:enzyme-directed rRNA pseudouridine synthesis"/>
    <property type="evidence" value="ECO:0007669"/>
    <property type="project" value="UniProtKB-ARBA"/>
</dbReference>
<evidence type="ECO:0000256" key="5">
    <source>
        <dbReference type="ARBA" id="ARBA00037590"/>
    </source>
</evidence>
<dbReference type="Gene3D" id="3.30.70.1560">
    <property type="entry name" value="Alpha-L RNA-binding motif"/>
    <property type="match status" value="1"/>
</dbReference>
<keyword evidence="3 7" id="KW-0413">Isomerase</keyword>
<dbReference type="Pfam" id="PF00849">
    <property type="entry name" value="PseudoU_synth_2"/>
    <property type="match status" value="1"/>
</dbReference>
<evidence type="ECO:0000256" key="6">
    <source>
        <dbReference type="PROSITE-ProRule" id="PRU00182"/>
    </source>
</evidence>
<dbReference type="FunFam" id="3.30.70.1560:FF:000001">
    <property type="entry name" value="Pseudouridine synthase"/>
    <property type="match status" value="1"/>
</dbReference>
<dbReference type="PANTHER" id="PTHR47683:SF4">
    <property type="entry name" value="PSEUDOURIDINE SYNTHASE"/>
    <property type="match status" value="1"/>
</dbReference>
<dbReference type="InterPro" id="IPR020094">
    <property type="entry name" value="TruA/RsuA/RluB/E/F_N"/>
</dbReference>
<dbReference type="InterPro" id="IPR002942">
    <property type="entry name" value="S4_RNA-bd"/>
</dbReference>
<dbReference type="InterPro" id="IPR050343">
    <property type="entry name" value="RsuA_PseudoU_synthase"/>
</dbReference>
<evidence type="ECO:0000256" key="4">
    <source>
        <dbReference type="ARBA" id="ARBA00036749"/>
    </source>
</evidence>
<dbReference type="InterPro" id="IPR000748">
    <property type="entry name" value="PsdUridine_synth_RsuA/RluB/E/F"/>
</dbReference>
<dbReference type="InterPro" id="IPR018496">
    <property type="entry name" value="PsdUridine_synth_RsuA/RluB_CS"/>
</dbReference>
<reference evidence="9 10" key="1">
    <citation type="submission" date="2021-03" db="EMBL/GenBank/DDBJ databases">
        <title>Novel species identification of genus Shewanella.</title>
        <authorList>
            <person name="Liu G."/>
            <person name="Zhang Q."/>
        </authorList>
    </citation>
    <scope>NUCLEOTIDE SEQUENCE [LARGE SCALE GENOMIC DNA]</scope>
    <source>
        <strain evidence="9 10">FJAT-53726</strain>
    </source>
</reference>
<dbReference type="EC" id="5.4.99.-" evidence="7"/>
<evidence type="ECO:0000259" key="8">
    <source>
        <dbReference type="SMART" id="SM00363"/>
    </source>
</evidence>
<dbReference type="PANTHER" id="PTHR47683">
    <property type="entry name" value="PSEUDOURIDINE SYNTHASE FAMILY PROTEIN-RELATED"/>
    <property type="match status" value="1"/>
</dbReference>
<protein>
    <recommendedName>
        <fullName evidence="7">Pseudouridine synthase</fullName>
        <ecNumber evidence="7">5.4.99.-</ecNumber>
    </recommendedName>
</protein>
<comment type="function">
    <text evidence="5">Responsible for synthesis of pseudouridine from uracil-516 in 16S ribosomal RNA.</text>
</comment>
<dbReference type="GO" id="GO:0005829">
    <property type="term" value="C:cytosol"/>
    <property type="evidence" value="ECO:0007669"/>
    <property type="project" value="UniProtKB-ARBA"/>
</dbReference>
<comment type="similarity">
    <text evidence="1 7">Belongs to the pseudouridine synthase RsuA family.</text>
</comment>
<dbReference type="PROSITE" id="PS01149">
    <property type="entry name" value="PSI_RSU"/>
    <property type="match status" value="1"/>
</dbReference>
<name>A0A974XIU6_9GAMM</name>
<dbReference type="SUPFAM" id="SSF55120">
    <property type="entry name" value="Pseudouridine synthase"/>
    <property type="match status" value="1"/>
</dbReference>
<dbReference type="GO" id="GO:0003723">
    <property type="term" value="F:RNA binding"/>
    <property type="evidence" value="ECO:0007669"/>
    <property type="project" value="UniProtKB-KW"/>
</dbReference>
<dbReference type="Gene3D" id="3.10.290.10">
    <property type="entry name" value="RNA-binding S4 domain"/>
    <property type="match status" value="1"/>
</dbReference>
<sequence length="242" mass="26402">MSPLQPILTGVSVRLDKFLAEATGLSRSIAKKAMHAGEVTCDGVMVKDPAFKVTADTRVCLDGEQVALVGVRYLMLNKPVDTICSTVDEHYPSVISALDIPRPDKLHIAGRLDVDTTGLVLITDDGQWSHKVTSPKKECGKRYLVQLADPLDASLIETFAAGIELRNEDGPTKPALLELIDRHQARLTITEGKYHQVKRMFAAVGNKVVKLHREAIGTIELDPNLAPGEWRYLTAVEIASVG</sequence>
<organism evidence="9 10">
    <name type="scientific">Shewanella cyperi</name>
    <dbReference type="NCBI Taxonomy" id="2814292"/>
    <lineage>
        <taxon>Bacteria</taxon>
        <taxon>Pseudomonadati</taxon>
        <taxon>Pseudomonadota</taxon>
        <taxon>Gammaproteobacteria</taxon>
        <taxon>Alteromonadales</taxon>
        <taxon>Shewanellaceae</taxon>
        <taxon>Shewanella</taxon>
    </lineage>
</organism>
<dbReference type="CDD" id="cd02553">
    <property type="entry name" value="PseudoU_synth_RsuA"/>
    <property type="match status" value="1"/>
</dbReference>
<dbReference type="InterPro" id="IPR006145">
    <property type="entry name" value="PsdUridine_synth_RsuA/RluA"/>
</dbReference>
<dbReference type="CDD" id="cd00165">
    <property type="entry name" value="S4"/>
    <property type="match status" value="1"/>
</dbReference>